<dbReference type="EC" id="3.4.19.12" evidence="3"/>
<dbReference type="OrthoDB" id="2420415at2759"/>
<protein>
    <recommendedName>
        <fullName evidence="3">ubiquitinyl hydrolase 1</fullName>
        <ecNumber evidence="3">3.4.19.12</ecNumber>
    </recommendedName>
</protein>
<comment type="catalytic activity">
    <reaction evidence="1">
        <text>Thiol-dependent hydrolysis of ester, thioester, amide, peptide and isopeptide bonds formed by the C-terminal Gly of ubiquitin (a 76-residue protein attached to proteins as an intracellular targeting signal).</text>
        <dbReference type="EC" id="3.4.19.12"/>
    </reaction>
</comment>
<dbReference type="RefSeq" id="XP_022098468.1">
    <property type="nucleotide sequence ID" value="XM_022242776.1"/>
</dbReference>
<keyword evidence="5" id="KW-0833">Ubl conjugation pathway</keyword>
<accession>A0A8B7YYQ4</accession>
<evidence type="ECO:0000313" key="10">
    <source>
        <dbReference type="Proteomes" id="UP000694845"/>
    </source>
</evidence>
<name>A0A8B7YYQ4_ACAPL</name>
<comment type="subcellular location">
    <subcellularLocation>
        <location evidence="2">Nucleus</location>
    </subcellularLocation>
</comment>
<evidence type="ECO:0000256" key="3">
    <source>
        <dbReference type="ARBA" id="ARBA00012759"/>
    </source>
</evidence>
<evidence type="ECO:0000256" key="2">
    <source>
        <dbReference type="ARBA" id="ARBA00004123"/>
    </source>
</evidence>
<evidence type="ECO:0000256" key="1">
    <source>
        <dbReference type="ARBA" id="ARBA00000707"/>
    </source>
</evidence>
<dbReference type="InterPro" id="IPR009060">
    <property type="entry name" value="UBA-like_sf"/>
</dbReference>
<sequence>MSLLVDKTASSGEPEVYYSRYMRRRQLNQEIALNQLKEITGVQDVLTLKHAYEASGGDIGQAVTFLTDHNAEHPTRQPALPTPASKSVPKNQQVTTADSETSTDAVPVQSPKNRGQDVIDLTHDRDEKDDLQRAIALSLRETTGPSATIGVSTEEQDISRLKPDP</sequence>
<evidence type="ECO:0000256" key="5">
    <source>
        <dbReference type="ARBA" id="ARBA00022786"/>
    </source>
</evidence>
<reference evidence="11" key="1">
    <citation type="submission" date="2025-08" db="UniProtKB">
        <authorList>
            <consortium name="RefSeq"/>
        </authorList>
    </citation>
    <scope>IDENTIFICATION</scope>
</reference>
<dbReference type="GO" id="GO:0005634">
    <property type="term" value="C:nucleus"/>
    <property type="evidence" value="ECO:0007669"/>
    <property type="project" value="UniProtKB-SubCell"/>
</dbReference>
<keyword evidence="8" id="KW-0539">Nucleus</keyword>
<dbReference type="SUPFAM" id="SSF46934">
    <property type="entry name" value="UBA-like"/>
    <property type="match status" value="1"/>
</dbReference>
<dbReference type="GO" id="GO:0006508">
    <property type="term" value="P:proteolysis"/>
    <property type="evidence" value="ECO:0007669"/>
    <property type="project" value="UniProtKB-KW"/>
</dbReference>
<keyword evidence="10" id="KW-1185">Reference proteome</keyword>
<dbReference type="Gene3D" id="6.10.250.1720">
    <property type="match status" value="1"/>
</dbReference>
<evidence type="ECO:0000313" key="11">
    <source>
        <dbReference type="RefSeq" id="XP_022098468.1"/>
    </source>
</evidence>
<evidence type="ECO:0000256" key="4">
    <source>
        <dbReference type="ARBA" id="ARBA00022670"/>
    </source>
</evidence>
<proteinExistence type="predicted"/>
<keyword evidence="7" id="KW-0788">Thiol protease</keyword>
<dbReference type="Pfam" id="PF21909">
    <property type="entry name" value="USP_UIM_N"/>
    <property type="match status" value="1"/>
</dbReference>
<dbReference type="AlphaFoldDB" id="A0A8B7YYQ4"/>
<evidence type="ECO:0000256" key="8">
    <source>
        <dbReference type="ARBA" id="ARBA00023242"/>
    </source>
</evidence>
<dbReference type="InterPro" id="IPR054108">
    <property type="entry name" value="USP25/28_UIM"/>
</dbReference>
<evidence type="ECO:0000256" key="6">
    <source>
        <dbReference type="ARBA" id="ARBA00022801"/>
    </source>
</evidence>
<dbReference type="InterPro" id="IPR003903">
    <property type="entry name" value="UIM_dom"/>
</dbReference>
<evidence type="ECO:0000256" key="7">
    <source>
        <dbReference type="ARBA" id="ARBA00022807"/>
    </source>
</evidence>
<evidence type="ECO:0000256" key="9">
    <source>
        <dbReference type="SAM" id="MobiDB-lite"/>
    </source>
</evidence>
<dbReference type="KEGG" id="aplc:110983487"/>
<dbReference type="CDD" id="cd14276">
    <property type="entry name" value="UBA_UBP25_like"/>
    <property type="match status" value="1"/>
</dbReference>
<dbReference type="Gene3D" id="1.10.8.10">
    <property type="entry name" value="DNA helicase RuvA subunit, C-terminal domain"/>
    <property type="match status" value="1"/>
</dbReference>
<keyword evidence="4" id="KW-0645">Protease</keyword>
<feature type="compositionally biased region" description="Polar residues" evidence="9">
    <location>
        <begin position="140"/>
        <end position="153"/>
    </location>
</feature>
<dbReference type="PROSITE" id="PS50330">
    <property type="entry name" value="UIM"/>
    <property type="match status" value="1"/>
</dbReference>
<feature type="region of interest" description="Disordered" evidence="9">
    <location>
        <begin position="69"/>
        <end position="165"/>
    </location>
</feature>
<feature type="compositionally biased region" description="Basic and acidic residues" evidence="9">
    <location>
        <begin position="114"/>
        <end position="132"/>
    </location>
</feature>
<dbReference type="GO" id="GO:0004843">
    <property type="term" value="F:cysteine-type deubiquitinase activity"/>
    <property type="evidence" value="ECO:0007669"/>
    <property type="project" value="UniProtKB-EC"/>
</dbReference>
<feature type="compositionally biased region" description="Polar residues" evidence="9">
    <location>
        <begin position="84"/>
        <end position="104"/>
    </location>
</feature>
<dbReference type="GeneID" id="110983487"/>
<keyword evidence="6" id="KW-0378">Hydrolase</keyword>
<dbReference type="Proteomes" id="UP000694845">
    <property type="component" value="Unplaced"/>
</dbReference>
<organism evidence="10 11">
    <name type="scientific">Acanthaster planci</name>
    <name type="common">Crown-of-thorns starfish</name>
    <dbReference type="NCBI Taxonomy" id="133434"/>
    <lineage>
        <taxon>Eukaryota</taxon>
        <taxon>Metazoa</taxon>
        <taxon>Echinodermata</taxon>
        <taxon>Eleutherozoa</taxon>
        <taxon>Asterozoa</taxon>
        <taxon>Asteroidea</taxon>
        <taxon>Valvatacea</taxon>
        <taxon>Valvatida</taxon>
        <taxon>Acanthasteridae</taxon>
        <taxon>Acanthaster</taxon>
    </lineage>
</organism>
<gene>
    <name evidence="11" type="primary">LOC110983487</name>
</gene>